<dbReference type="AlphaFoldDB" id="A0A9X3DZL6"/>
<dbReference type="SMART" id="SM00318">
    <property type="entry name" value="SNc"/>
    <property type="match status" value="1"/>
</dbReference>
<name>A0A9X3DZL6_9HYPH</name>
<protein>
    <submittedName>
        <fullName evidence="3">Thermonuclease family protein</fullName>
    </submittedName>
</protein>
<comment type="caution">
    <text evidence="3">The sequence shown here is derived from an EMBL/GenBank/DDBJ whole genome shotgun (WGS) entry which is preliminary data.</text>
</comment>
<feature type="region of interest" description="Disordered" evidence="1">
    <location>
        <begin position="50"/>
        <end position="131"/>
    </location>
</feature>
<dbReference type="SUPFAM" id="SSF50199">
    <property type="entry name" value="Staphylococcal nuclease"/>
    <property type="match status" value="1"/>
</dbReference>
<evidence type="ECO:0000313" key="4">
    <source>
        <dbReference type="Proteomes" id="UP001144805"/>
    </source>
</evidence>
<evidence type="ECO:0000313" key="3">
    <source>
        <dbReference type="EMBL" id="MCX5568351.1"/>
    </source>
</evidence>
<dbReference type="RefSeq" id="WP_266337297.1">
    <property type="nucleotide sequence ID" value="NZ_JAPKNK010000001.1"/>
</dbReference>
<evidence type="ECO:0000256" key="1">
    <source>
        <dbReference type="SAM" id="MobiDB-lite"/>
    </source>
</evidence>
<dbReference type="InterPro" id="IPR016071">
    <property type="entry name" value="Staphylococal_nuclease_OB-fold"/>
</dbReference>
<dbReference type="Pfam" id="PF00565">
    <property type="entry name" value="SNase"/>
    <property type="match status" value="1"/>
</dbReference>
<feature type="compositionally biased region" description="Low complexity" evidence="1">
    <location>
        <begin position="69"/>
        <end position="98"/>
    </location>
</feature>
<proteinExistence type="predicted"/>
<organism evidence="3 4">
    <name type="scientific">Kaistia nematophila</name>
    <dbReference type="NCBI Taxonomy" id="2994654"/>
    <lineage>
        <taxon>Bacteria</taxon>
        <taxon>Pseudomonadati</taxon>
        <taxon>Pseudomonadota</taxon>
        <taxon>Alphaproteobacteria</taxon>
        <taxon>Hyphomicrobiales</taxon>
        <taxon>Kaistiaceae</taxon>
        <taxon>Kaistia</taxon>
    </lineage>
</organism>
<dbReference type="Proteomes" id="UP001144805">
    <property type="component" value="Unassembled WGS sequence"/>
</dbReference>
<gene>
    <name evidence="3" type="ORF">OSH07_04005</name>
</gene>
<keyword evidence="4" id="KW-1185">Reference proteome</keyword>
<dbReference type="InterPro" id="IPR035437">
    <property type="entry name" value="SNase_OB-fold_sf"/>
</dbReference>
<dbReference type="EMBL" id="JAPKNK010000001">
    <property type="protein sequence ID" value="MCX5568351.1"/>
    <property type="molecule type" value="Genomic_DNA"/>
</dbReference>
<sequence>MRTAPAALWLTAMIGLAVIVTSKIGGLDRHEFAGLMGAPAPEQVAVSNDVDDADRDPFDGPVDADDGGAPDPDMLPGAMPPSATGAPAAAAPQTLPPAVETPASPPDPAPAPMRTPRNVTAPGMTPAPALTGPLEREAIPKKPPAPPRWKAFSPVVVREAGLLDIGQRHVRLAGIRVPDDDRLCHPAETDEAAGEIACAKLALAALRRRVRALGVECRVSANDTTDPLVAPCRIGSTDLSQWLIEQGWAEAAAKAPDGYKTAETEARCFRRGIWQAGPPPADCLQN</sequence>
<evidence type="ECO:0000259" key="2">
    <source>
        <dbReference type="SMART" id="SM00318"/>
    </source>
</evidence>
<reference evidence="3" key="1">
    <citation type="submission" date="2022-11" db="EMBL/GenBank/DDBJ databases">
        <title>Biodiversity and phylogenetic relationships of bacteria.</title>
        <authorList>
            <person name="Machado R.A.R."/>
            <person name="Bhat A."/>
            <person name="Loulou A."/>
            <person name="Kallel S."/>
        </authorList>
    </citation>
    <scope>NUCLEOTIDE SEQUENCE</scope>
    <source>
        <strain evidence="3">K-TC2</strain>
    </source>
</reference>
<feature type="compositionally biased region" description="Pro residues" evidence="1">
    <location>
        <begin position="103"/>
        <end position="113"/>
    </location>
</feature>
<dbReference type="Gene3D" id="2.40.50.90">
    <property type="match status" value="1"/>
</dbReference>
<feature type="domain" description="TNase-like" evidence="2">
    <location>
        <begin position="150"/>
        <end position="276"/>
    </location>
</feature>
<accession>A0A9X3DZL6</accession>